<keyword evidence="1" id="KW-0285">Flavoprotein</keyword>
<evidence type="ECO:0000313" key="5">
    <source>
        <dbReference type="EMBL" id="QUX27218.1"/>
    </source>
</evidence>
<proteinExistence type="predicted"/>
<dbReference type="Pfam" id="PF07992">
    <property type="entry name" value="Pyr_redox_2"/>
    <property type="match status" value="1"/>
</dbReference>
<dbReference type="Proteomes" id="UP000678016">
    <property type="component" value="Chromosome"/>
</dbReference>
<gene>
    <name evidence="5" type="ORF">KGD83_18020</name>
</gene>
<evidence type="ECO:0000256" key="1">
    <source>
        <dbReference type="ARBA" id="ARBA00022630"/>
    </source>
</evidence>
<organism evidence="5 6">
    <name type="scientific">Nocardiopsis akebiae</name>
    <dbReference type="NCBI Taxonomy" id="2831968"/>
    <lineage>
        <taxon>Bacteria</taxon>
        <taxon>Bacillati</taxon>
        <taxon>Actinomycetota</taxon>
        <taxon>Actinomycetes</taxon>
        <taxon>Streptosporangiales</taxon>
        <taxon>Nocardiopsidaceae</taxon>
        <taxon>Nocardiopsis</taxon>
    </lineage>
</organism>
<evidence type="ECO:0000259" key="4">
    <source>
        <dbReference type="Pfam" id="PF07992"/>
    </source>
</evidence>
<dbReference type="PANTHER" id="PTHR48105">
    <property type="entry name" value="THIOREDOXIN REDUCTASE 1-RELATED-RELATED"/>
    <property type="match status" value="1"/>
</dbReference>
<dbReference type="PRINTS" id="PR00469">
    <property type="entry name" value="PNDRDTASEII"/>
</dbReference>
<dbReference type="SUPFAM" id="SSF51905">
    <property type="entry name" value="FAD/NAD(P)-binding domain"/>
    <property type="match status" value="1"/>
</dbReference>
<protein>
    <submittedName>
        <fullName evidence="5">NAD(P)/FAD-dependent oxidoreductase</fullName>
    </submittedName>
</protein>
<accession>A0ABX8C3P5</accession>
<dbReference type="InterPro" id="IPR036188">
    <property type="entry name" value="FAD/NAD-bd_sf"/>
</dbReference>
<dbReference type="PRINTS" id="PR00368">
    <property type="entry name" value="FADPNR"/>
</dbReference>
<feature type="domain" description="FAD/NAD(P)-binding" evidence="4">
    <location>
        <begin position="14"/>
        <end position="290"/>
    </location>
</feature>
<reference evidence="6" key="1">
    <citation type="submission" date="2021-05" db="EMBL/GenBank/DDBJ databases">
        <title>Direct Submission.</title>
        <authorList>
            <person name="Li K."/>
            <person name="Gao J."/>
        </authorList>
    </citation>
    <scope>NUCLEOTIDE SEQUENCE [LARGE SCALE GENOMIC DNA]</scope>
    <source>
        <strain evidence="6">HDS12</strain>
    </source>
</reference>
<keyword evidence="6" id="KW-1185">Reference proteome</keyword>
<dbReference type="InterPro" id="IPR023753">
    <property type="entry name" value="FAD/NAD-binding_dom"/>
</dbReference>
<sequence length="344" mass="35623">MEVIAVNDQLENGYDAVVIGGGAAGLNGALMLARARRSVAVVDSGAPRNAPASGVHGLLAREGVSPAELLERGRAEVRGYGGHVITGEVTAVNRDGDGFRVELADGRGVRARRVLVTTGLVDELPDVAGVREQWGAGVVHCPYCHGWEVRDRTIGVLASGPMAVHQALLFRQWSEDVTLFTHTTPSPGEEDAEKLAARGIRVVEGPVASLETADGRITGLRLADGAVVDREVVAVGTRMVARASFLETLGLSTREHPMGVGEYVPTDGGGRTDVPGVWAAGNVTDLSAQVGASAASGAAAGAQINADLVDEDTRRAVAAHRDAFSAGSEARVSELVTGGRRHGL</sequence>
<dbReference type="RefSeq" id="WP_212640297.1">
    <property type="nucleotide sequence ID" value="NZ_CP074132.1"/>
</dbReference>
<dbReference type="InterPro" id="IPR050097">
    <property type="entry name" value="Ferredoxin-NADP_redctase_2"/>
</dbReference>
<dbReference type="EMBL" id="CP074132">
    <property type="protein sequence ID" value="QUX27218.1"/>
    <property type="molecule type" value="Genomic_DNA"/>
</dbReference>
<dbReference type="Gene3D" id="3.50.50.60">
    <property type="entry name" value="FAD/NAD(P)-binding domain"/>
    <property type="match status" value="2"/>
</dbReference>
<comment type="catalytic activity">
    <reaction evidence="3">
        <text>[thioredoxin]-dithiol + NADP(+) = [thioredoxin]-disulfide + NADPH + H(+)</text>
        <dbReference type="Rhea" id="RHEA:20345"/>
        <dbReference type="Rhea" id="RHEA-COMP:10698"/>
        <dbReference type="Rhea" id="RHEA-COMP:10700"/>
        <dbReference type="ChEBI" id="CHEBI:15378"/>
        <dbReference type="ChEBI" id="CHEBI:29950"/>
        <dbReference type="ChEBI" id="CHEBI:50058"/>
        <dbReference type="ChEBI" id="CHEBI:57783"/>
        <dbReference type="ChEBI" id="CHEBI:58349"/>
        <dbReference type="EC" id="1.8.1.9"/>
    </reaction>
</comment>
<name>A0ABX8C3P5_9ACTN</name>
<evidence type="ECO:0000256" key="2">
    <source>
        <dbReference type="ARBA" id="ARBA00023002"/>
    </source>
</evidence>
<keyword evidence="2" id="KW-0560">Oxidoreductase</keyword>
<evidence type="ECO:0000256" key="3">
    <source>
        <dbReference type="ARBA" id="ARBA00048132"/>
    </source>
</evidence>
<evidence type="ECO:0000313" key="6">
    <source>
        <dbReference type="Proteomes" id="UP000678016"/>
    </source>
</evidence>